<feature type="domain" description="DNA replication factor Dna2 N-terminal" evidence="22">
    <location>
        <begin position="462"/>
        <end position="672"/>
    </location>
</feature>
<evidence type="ECO:0000256" key="6">
    <source>
        <dbReference type="ARBA" id="ARBA00022723"/>
    </source>
</evidence>
<dbReference type="InterPro" id="IPR045055">
    <property type="entry name" value="DNA2/NAM7-like"/>
</dbReference>
<evidence type="ECO:0000256" key="19">
    <source>
        <dbReference type="ARBA" id="ARBA00047995"/>
    </source>
</evidence>
<comment type="function">
    <text evidence="20">Key enzyme involved in DNA replication and DNA repair. Involved in Okazaki fragments processing by cleaving long flaps that escape FEN1: flaps that are longer than 27 nucleotides are coated by replication protein A complex (RPA), leading to recruit DNA2 which cleaves the flap until it is too short to bind RPA and becomes a substrate for FEN1. Also involved in 5'-end resection of DNA during double-strand break (DSB) repair by mediating the cleavage of 5'-ssDNA.</text>
</comment>
<evidence type="ECO:0000256" key="16">
    <source>
        <dbReference type="ARBA" id="ARBA00023204"/>
    </source>
</evidence>
<evidence type="ECO:0000259" key="22">
    <source>
        <dbReference type="Pfam" id="PF08696"/>
    </source>
</evidence>
<dbReference type="GO" id="GO:0003677">
    <property type="term" value="F:DNA binding"/>
    <property type="evidence" value="ECO:0007669"/>
    <property type="project" value="UniProtKB-UniRule"/>
</dbReference>
<protein>
    <recommendedName>
        <fullName evidence="20">DNA replication ATP-dependent helicase/nuclease</fullName>
        <ecNumber evidence="20">3.1.-.-</ecNumber>
        <ecNumber evidence="20">3.6.4.12</ecNumber>
    </recommendedName>
</protein>
<organism evidence="25 26">
    <name type="scientific">Brettanomyces naardenensis</name>
    <name type="common">Yeast</name>
    <dbReference type="NCBI Taxonomy" id="13370"/>
    <lineage>
        <taxon>Eukaryota</taxon>
        <taxon>Fungi</taxon>
        <taxon>Dikarya</taxon>
        <taxon>Ascomycota</taxon>
        <taxon>Saccharomycotina</taxon>
        <taxon>Pichiomycetes</taxon>
        <taxon>Pichiales</taxon>
        <taxon>Pichiaceae</taxon>
        <taxon>Brettanomyces</taxon>
    </lineage>
</organism>
<dbReference type="InterPro" id="IPR011604">
    <property type="entry name" value="PDDEXK-like_dom_sf"/>
</dbReference>
<keyword evidence="14 20" id="KW-0411">Iron-sulfur</keyword>
<dbReference type="CDD" id="cd18041">
    <property type="entry name" value="DEXXQc_DNA2"/>
    <property type="match status" value="1"/>
</dbReference>
<dbReference type="InParanoid" id="A0A448YSW2"/>
<evidence type="ECO:0000256" key="18">
    <source>
        <dbReference type="ARBA" id="ARBA00023268"/>
    </source>
</evidence>
<dbReference type="FunCoup" id="A0A448YSW2">
    <property type="interactions" value="569"/>
</dbReference>
<feature type="region of interest" description="Disordered" evidence="21">
    <location>
        <begin position="1"/>
        <end position="100"/>
    </location>
</feature>
<keyword evidence="4 20" id="KW-0235">DNA replication</keyword>
<keyword evidence="7 20" id="KW-0547">Nucleotide-binding</keyword>
<evidence type="ECO:0000256" key="2">
    <source>
        <dbReference type="ARBA" id="ARBA00007913"/>
    </source>
</evidence>
<evidence type="ECO:0000256" key="9">
    <source>
        <dbReference type="ARBA" id="ARBA00022763"/>
    </source>
</evidence>
<dbReference type="InterPro" id="IPR041677">
    <property type="entry name" value="DNA2/NAM7_AAA_11"/>
</dbReference>
<keyword evidence="26" id="KW-1185">Reference proteome</keyword>
<evidence type="ECO:0000256" key="15">
    <source>
        <dbReference type="ARBA" id="ARBA00023125"/>
    </source>
</evidence>
<dbReference type="OrthoDB" id="6513042at2759"/>
<dbReference type="GO" id="GO:0017108">
    <property type="term" value="F:5'-flap endonuclease activity"/>
    <property type="evidence" value="ECO:0007669"/>
    <property type="project" value="UniProtKB-UniRule"/>
</dbReference>
<dbReference type="Pfam" id="PF08696">
    <property type="entry name" value="Dna2"/>
    <property type="match status" value="1"/>
</dbReference>
<evidence type="ECO:0000256" key="5">
    <source>
        <dbReference type="ARBA" id="ARBA00022722"/>
    </source>
</evidence>
<dbReference type="GO" id="GO:0005737">
    <property type="term" value="C:cytoplasm"/>
    <property type="evidence" value="ECO:0007669"/>
    <property type="project" value="TreeGrafter"/>
</dbReference>
<evidence type="ECO:0000256" key="1">
    <source>
        <dbReference type="ARBA" id="ARBA00001966"/>
    </source>
</evidence>
<evidence type="ECO:0000256" key="13">
    <source>
        <dbReference type="ARBA" id="ARBA00023004"/>
    </source>
</evidence>
<dbReference type="GO" id="GO:0000014">
    <property type="term" value="F:single-stranded DNA endodeoxyribonuclease activity"/>
    <property type="evidence" value="ECO:0007669"/>
    <property type="project" value="UniProtKB-ARBA"/>
</dbReference>
<dbReference type="Proteomes" id="UP000290900">
    <property type="component" value="Unassembled WGS sequence"/>
</dbReference>
<dbReference type="InterPro" id="IPR027417">
    <property type="entry name" value="P-loop_NTPase"/>
</dbReference>
<keyword evidence="3 20" id="KW-0004">4Fe-4S</keyword>
<feature type="region of interest" description="Disordered" evidence="21">
    <location>
        <begin position="193"/>
        <end position="215"/>
    </location>
</feature>
<keyword evidence="12 20" id="KW-0067">ATP-binding</keyword>
<name>A0A448YSW2_BRENA</name>
<keyword evidence="11 20" id="KW-0347">Helicase</keyword>
<dbReference type="PANTHER" id="PTHR10887">
    <property type="entry name" value="DNA2/NAM7 HELICASE FAMILY"/>
    <property type="match status" value="1"/>
</dbReference>
<dbReference type="InterPro" id="IPR041679">
    <property type="entry name" value="DNA2/NAM7-like_C"/>
</dbReference>
<feature type="compositionally biased region" description="Low complexity" evidence="21">
    <location>
        <begin position="60"/>
        <end position="76"/>
    </location>
</feature>
<accession>A0A448YSW2</accession>
<dbReference type="Gene3D" id="3.40.50.300">
    <property type="entry name" value="P-loop containing nucleotide triphosphate hydrolases"/>
    <property type="match status" value="2"/>
</dbReference>
<keyword evidence="15 20" id="KW-0238">DNA-binding</keyword>
<gene>
    <name evidence="25" type="ORF">BRENAR_LOCUS4743</name>
</gene>
<evidence type="ECO:0000256" key="14">
    <source>
        <dbReference type="ARBA" id="ARBA00023014"/>
    </source>
</evidence>
<dbReference type="EC" id="3.6.4.12" evidence="20"/>
<feature type="domain" description="DNA2/NAM7 helicase helicase" evidence="23">
    <location>
        <begin position="1132"/>
        <end position="1203"/>
    </location>
</feature>
<comment type="cofactor">
    <cofactor evidence="1">
        <name>[4Fe-4S] cluster</name>
        <dbReference type="ChEBI" id="CHEBI:49883"/>
    </cofactor>
</comment>
<dbReference type="GO" id="GO:0071932">
    <property type="term" value="P:replication fork reversal"/>
    <property type="evidence" value="ECO:0007669"/>
    <property type="project" value="TreeGrafter"/>
</dbReference>
<dbReference type="Pfam" id="PF13087">
    <property type="entry name" value="AAA_12"/>
    <property type="match status" value="1"/>
</dbReference>
<dbReference type="Pfam" id="PF13086">
    <property type="entry name" value="AAA_11"/>
    <property type="match status" value="2"/>
</dbReference>
<evidence type="ECO:0000259" key="23">
    <source>
        <dbReference type="Pfam" id="PF13086"/>
    </source>
</evidence>
<feature type="compositionally biased region" description="Polar residues" evidence="21">
    <location>
        <begin position="241"/>
        <end position="253"/>
    </location>
</feature>
<feature type="compositionally biased region" description="Basic and acidic residues" evidence="21">
    <location>
        <begin position="278"/>
        <end position="288"/>
    </location>
</feature>
<comment type="catalytic activity">
    <reaction evidence="19 20">
        <text>ATP + H2O = ADP + phosphate + H(+)</text>
        <dbReference type="Rhea" id="RHEA:13065"/>
        <dbReference type="ChEBI" id="CHEBI:15377"/>
        <dbReference type="ChEBI" id="CHEBI:15378"/>
        <dbReference type="ChEBI" id="CHEBI:30616"/>
        <dbReference type="ChEBI" id="CHEBI:43474"/>
        <dbReference type="ChEBI" id="CHEBI:456216"/>
        <dbReference type="EC" id="3.6.4.12"/>
    </reaction>
</comment>
<dbReference type="GO" id="GO:0006302">
    <property type="term" value="P:double-strand break repair"/>
    <property type="evidence" value="ECO:0007669"/>
    <property type="project" value="UniProtKB-ARBA"/>
</dbReference>
<evidence type="ECO:0000313" key="26">
    <source>
        <dbReference type="Proteomes" id="UP000290900"/>
    </source>
</evidence>
<dbReference type="GO" id="GO:0046872">
    <property type="term" value="F:metal ion binding"/>
    <property type="evidence" value="ECO:0007669"/>
    <property type="project" value="UniProtKB-UniRule"/>
</dbReference>
<dbReference type="InterPro" id="IPR014808">
    <property type="entry name" value="DNA_replication_fac_Dna2_N"/>
</dbReference>
<dbReference type="GO" id="GO:0033567">
    <property type="term" value="P:DNA replication, Okazaki fragment processing"/>
    <property type="evidence" value="ECO:0007669"/>
    <property type="project" value="UniProtKB-UniRule"/>
</dbReference>
<feature type="compositionally biased region" description="Polar residues" evidence="21">
    <location>
        <begin position="30"/>
        <end position="54"/>
    </location>
</feature>
<proteinExistence type="inferred from homology"/>
<keyword evidence="8" id="KW-0255">Endonuclease</keyword>
<evidence type="ECO:0000259" key="24">
    <source>
        <dbReference type="Pfam" id="PF13087"/>
    </source>
</evidence>
<feature type="compositionally biased region" description="Acidic residues" evidence="21">
    <location>
        <begin position="373"/>
        <end position="387"/>
    </location>
</feature>
<evidence type="ECO:0000256" key="3">
    <source>
        <dbReference type="ARBA" id="ARBA00022485"/>
    </source>
</evidence>
<keyword evidence="20" id="KW-0158">Chromosome</keyword>
<evidence type="ECO:0000256" key="4">
    <source>
        <dbReference type="ARBA" id="ARBA00022705"/>
    </source>
</evidence>
<keyword evidence="16 20" id="KW-0234">DNA repair</keyword>
<dbReference type="GO" id="GO:0051539">
    <property type="term" value="F:4 iron, 4 sulfur cluster binding"/>
    <property type="evidence" value="ECO:0007669"/>
    <property type="project" value="UniProtKB-UniRule"/>
</dbReference>
<evidence type="ECO:0000256" key="11">
    <source>
        <dbReference type="ARBA" id="ARBA00022806"/>
    </source>
</evidence>
<feature type="domain" description="DNA2/NAM7 helicase helicase" evidence="23">
    <location>
        <begin position="1029"/>
        <end position="1120"/>
    </location>
</feature>
<feature type="region of interest" description="Disordered" evidence="21">
    <location>
        <begin position="241"/>
        <end position="262"/>
    </location>
</feature>
<feature type="domain" description="DNA2/NAM7 helicase-like C-terminal" evidence="24">
    <location>
        <begin position="1211"/>
        <end position="1421"/>
    </location>
</feature>
<dbReference type="GO" id="GO:0017116">
    <property type="term" value="F:single-stranded DNA helicase activity"/>
    <property type="evidence" value="ECO:0007669"/>
    <property type="project" value="UniProtKB-UniRule"/>
</dbReference>
<keyword evidence="6 20" id="KW-0479">Metal-binding</keyword>
<feature type="region of interest" description="Disordered" evidence="21">
    <location>
        <begin position="622"/>
        <end position="642"/>
    </location>
</feature>
<dbReference type="PANTHER" id="PTHR10887:SF433">
    <property type="entry name" value="DNA REPLICATION ATP-DEPENDENT HELICASE_NUCLEASE DNA2"/>
    <property type="match status" value="1"/>
</dbReference>
<keyword evidence="18 20" id="KW-0511">Multifunctional enzyme</keyword>
<dbReference type="CDD" id="cd18808">
    <property type="entry name" value="SF1_C_Upf1"/>
    <property type="match status" value="1"/>
</dbReference>
<comment type="subcellular location">
    <subcellularLocation>
        <location evidence="20">Nucleus</location>
    </subcellularLocation>
    <subcellularLocation>
        <location evidence="20">Chromosome</location>
    </subcellularLocation>
</comment>
<evidence type="ECO:0000256" key="8">
    <source>
        <dbReference type="ARBA" id="ARBA00022759"/>
    </source>
</evidence>
<evidence type="ECO:0000256" key="7">
    <source>
        <dbReference type="ARBA" id="ARBA00022741"/>
    </source>
</evidence>
<reference evidence="25 26" key="1">
    <citation type="submission" date="2018-12" db="EMBL/GenBank/DDBJ databases">
        <authorList>
            <person name="Tiukova I."/>
            <person name="Dainat J."/>
        </authorList>
    </citation>
    <scope>NUCLEOTIDE SEQUENCE [LARGE SCALE GENOMIC DNA]</scope>
</reference>
<dbReference type="GO" id="GO:0016887">
    <property type="term" value="F:ATP hydrolysis activity"/>
    <property type="evidence" value="ECO:0007669"/>
    <property type="project" value="RHEA"/>
</dbReference>
<feature type="region of interest" description="Disordered" evidence="21">
    <location>
        <begin position="276"/>
        <end position="312"/>
    </location>
</feature>
<keyword evidence="13 20" id="KW-0408">Iron</keyword>
<keyword evidence="9 20" id="KW-0227">DNA damage</keyword>
<dbReference type="EMBL" id="CAACVR010000067">
    <property type="protein sequence ID" value="VEU24014.1"/>
    <property type="molecule type" value="Genomic_DNA"/>
</dbReference>
<keyword evidence="5 20" id="KW-0540">Nuclease</keyword>
<evidence type="ECO:0000256" key="10">
    <source>
        <dbReference type="ARBA" id="ARBA00022801"/>
    </source>
</evidence>
<evidence type="ECO:0000313" key="25">
    <source>
        <dbReference type="EMBL" id="VEU24014.1"/>
    </source>
</evidence>
<evidence type="ECO:0000256" key="12">
    <source>
        <dbReference type="ARBA" id="ARBA00022840"/>
    </source>
</evidence>
<dbReference type="Gene3D" id="3.90.320.10">
    <property type="match status" value="1"/>
</dbReference>
<feature type="compositionally biased region" description="Low complexity" evidence="21">
    <location>
        <begin position="130"/>
        <end position="140"/>
    </location>
</feature>
<comment type="similarity">
    <text evidence="2 20">Belongs to the DNA2/NAM7 helicase family.</text>
</comment>
<dbReference type="GO" id="GO:0035861">
    <property type="term" value="C:site of double-strand break"/>
    <property type="evidence" value="ECO:0007669"/>
    <property type="project" value="UniProtKB-ARBA"/>
</dbReference>
<dbReference type="STRING" id="13370.A0A448YSW2"/>
<keyword evidence="17 20" id="KW-0539">Nucleus</keyword>
<dbReference type="InterPro" id="IPR047187">
    <property type="entry name" value="SF1_C_Upf1"/>
</dbReference>
<dbReference type="GO" id="GO:0005524">
    <property type="term" value="F:ATP binding"/>
    <property type="evidence" value="ECO:0007669"/>
    <property type="project" value="UniProtKB-UniRule"/>
</dbReference>
<evidence type="ECO:0000256" key="17">
    <source>
        <dbReference type="ARBA" id="ARBA00023242"/>
    </source>
</evidence>
<feature type="region of interest" description="Disordered" evidence="21">
    <location>
        <begin position="116"/>
        <end position="153"/>
    </location>
</feature>
<dbReference type="GO" id="GO:0005634">
    <property type="term" value="C:nucleus"/>
    <property type="evidence" value="ECO:0007669"/>
    <property type="project" value="UniProtKB-SubCell"/>
</dbReference>
<keyword evidence="10 20" id="KW-0378">Hydrolase</keyword>
<dbReference type="InterPro" id="IPR026851">
    <property type="entry name" value="Dna2/JHS1_DEXXQ-box"/>
</dbReference>
<evidence type="ECO:0000256" key="20">
    <source>
        <dbReference type="RuleBase" id="RU367041"/>
    </source>
</evidence>
<dbReference type="FunFam" id="3.40.50.300:FF:000789">
    <property type="entry name" value="DNA replication ATP-dependent helicase/nuclease DNA2"/>
    <property type="match status" value="1"/>
</dbReference>
<dbReference type="FunFam" id="3.40.50.300:FF:000721">
    <property type="entry name" value="DNA replication ATP-dependent helicase/nuclease DNA2"/>
    <property type="match status" value="1"/>
</dbReference>
<feature type="region of interest" description="Disordered" evidence="21">
    <location>
        <begin position="366"/>
        <end position="387"/>
    </location>
</feature>
<feature type="compositionally biased region" description="Acidic residues" evidence="21">
    <location>
        <begin position="289"/>
        <end position="298"/>
    </location>
</feature>
<sequence length="1511" mass="169190">MPPKRAYSGKSDPFRSKRKVHLGRNLPRDSLTTSIDQVQSAFSKPQTLSSQTVTAAIGRPLSSSPKSSQQNPSSPLAAGTGLATQEDIHTARIASNGQYHRSSDDNIFWAVTPSVQRVQAQPQPPPPPADSSLADISLDSNFPSSPLKDAVGRNETNDSIEQILDPDLKRLIEKYNKPTTVSRESPILLSRTPDFARSNSDTNALGKRDRRPGEMTPIIARKKTLSESMVLNLQKLRSHRYTPTTSSIFTSSRPSPPALCGDKDVSQLLVEIGSNLSKQRERSEKIEMVDTEDIEPAQDDSGSPQSDDFSDDDIDMMEIDRLAEVARREAENKEDKAGTLSDSFSFSDDGDEILELRQKYHKITSQLSQAGASEEDGEDEDEDPFNDAVEEEEKVATSAFKDIRMEPENLYVADDDSNKAKACILKEGCYRFQITTIIKNHYKGSGGNKQQIVLRCLAGDDSIQNVLVRDQWTELDFHEGDIIHIVTDSSTDNHHVVDKDHNLLIWHPDTLLSATMTSESIDCRRKAVISHKFQGPGEFALPMIIGNIVHSLFQACLTERDVSDKFMNSVVDQQLEENIIPIMSTQSDKQTIRQMLTEHMVHIREWVGEYLPGKKLQSTATGSGSHYSSLTSHPSFSSSSPPSFQVTNVLDVEENIMSPMFGLRGLIDVVLEARLASGSKYVVPMEIKTGREYITNRAQVSLYTLLVRERYGVHTDLLSLVYTKAQSSYFEALKKNDLRMLVNIRNQLSQYLAYGVTALPPIKGQASCERCFALTECMTLNKVAENGTAEESGIDESLYNSLTEHLDSQAYRDFYSQWNDAITREESLMNSCRRDLWCMSSKEREENGGKSVGGLHLVSAMETGNSPRSFLYTFARDAANYPSIMFSQLSKHDKIILSDEEGKYGLAYGFIEGIRQDFIIINTTRKWINSSVQLAEFDSEKNQVFETVLETSQVSDGLGSLAIDPAVQKKTYRIDKDEMFHGLAMARFNILNLFLPSGDEKRRRLVADLMAPRFSKKPLVHSKIDLSSFNVDQKHAFDTVCRTQDYCLILGMPGTGKTTVIARLIEALVADGKSVLIASYTHSAVDNIVEKLLDLMGNPSLLRVGSPKSISERVRKYSMYSQDTIYPVENQEDFDKAINDTQIVATTCLGIGDAAFVHRKDFDYCIVDEASQVSMPVCLGPLAFADKFVLVGDHYQLPPLILSPEARAKGLDKSLFRILSDAHPESVVELSHQYRMCSEIMTVSNTLIYDGRLKCGNSEVANQSLHIPYPERMKEKSVAVAPENRWLDAVLDSNRRVLFLDHDKVPAKEISHGDKIENPVEAKLIEQIVKALVLCGVSQSSIGLMSFYKAQLRYFYRSLGLFSDIDIMTADRFQGRDKDCIIISLVRSNDKNNAGDLLREWRRVNVAMTRAKSKLIILGSRKLMNTPQFDGFVKLFESKNWFVGLPPKADTFYNNFLEFESSQESEHRSPKRSPKRCKIGSQSKVVQRAHVLRNVLQELGAGGKNMNLKRV</sequence>
<evidence type="ECO:0000256" key="21">
    <source>
        <dbReference type="SAM" id="MobiDB-lite"/>
    </source>
</evidence>
<dbReference type="EC" id="3.1.-.-" evidence="20"/>
<dbReference type="SUPFAM" id="SSF52540">
    <property type="entry name" value="P-loop containing nucleoside triphosphate hydrolases"/>
    <property type="match status" value="1"/>
</dbReference>